<keyword evidence="1" id="KW-0472">Membrane</keyword>
<organism evidence="2">
    <name type="scientific">Acinetobacter baumannii</name>
    <dbReference type="NCBI Taxonomy" id="470"/>
    <lineage>
        <taxon>Bacteria</taxon>
        <taxon>Pseudomonadati</taxon>
        <taxon>Pseudomonadota</taxon>
        <taxon>Gammaproteobacteria</taxon>
        <taxon>Moraxellales</taxon>
        <taxon>Moraxellaceae</taxon>
        <taxon>Acinetobacter</taxon>
        <taxon>Acinetobacter calcoaceticus/baumannii complex</taxon>
    </lineage>
</organism>
<feature type="transmembrane region" description="Helical" evidence="1">
    <location>
        <begin position="198"/>
        <end position="219"/>
    </location>
</feature>
<gene>
    <name evidence="2" type="primary">wzy</name>
</gene>
<feature type="transmembrane region" description="Helical" evidence="1">
    <location>
        <begin position="239"/>
        <end position="257"/>
    </location>
</feature>
<feature type="transmembrane region" description="Helical" evidence="1">
    <location>
        <begin position="269"/>
        <end position="294"/>
    </location>
</feature>
<feature type="transmembrane region" description="Helical" evidence="1">
    <location>
        <begin position="300"/>
        <end position="320"/>
    </location>
</feature>
<sequence length="369" mass="42949">MLIILTFVTVTVFALLSDLIRNKLFDYFSVIVIVILLSVLSAGRDSSVGTDTETYIYYFSKYNFSLIDWVNFGVEPLFGWVVNICNYFNFDNYFWYFLIFALIFNGFMVSSIYKLRNRTVLISLFLGFSTLYFYSFNVVRQAIAISIFFYSLFFLVEGRVVRYVLLTIVASLFHYSALFNLIFILFRIWGYNVRLISFIIPVLVGGYFVTTKYLISFLSSLTGSDKAGNYIDKFQTEGGVSRFVIVFFMFFISYLFYFKDSLRNKLDVFSKLVFFLLLFLISFQFFIAFLGLAYEGPGRIVTYYYLAFLLVIYCLAEKLLKGVEEKLIFGSFVLILSYIYLYMYLSGGGHGILPFVMNPYVVHSLSNFL</sequence>
<feature type="transmembrane region" description="Helical" evidence="1">
    <location>
        <begin position="94"/>
        <end position="113"/>
    </location>
</feature>
<protein>
    <submittedName>
        <fullName evidence="2">Wzy</fullName>
    </submittedName>
</protein>
<dbReference type="AlphaFoldDB" id="A0A481WWD7"/>
<evidence type="ECO:0000256" key="1">
    <source>
        <dbReference type="SAM" id="Phobius"/>
    </source>
</evidence>
<keyword evidence="1" id="KW-1133">Transmembrane helix</keyword>
<keyword evidence="1" id="KW-0812">Transmembrane</keyword>
<feature type="transmembrane region" description="Helical" evidence="1">
    <location>
        <begin position="327"/>
        <end position="345"/>
    </location>
</feature>
<dbReference type="Pfam" id="PF14897">
    <property type="entry name" value="EpsG"/>
    <property type="match status" value="1"/>
</dbReference>
<dbReference type="InterPro" id="IPR049458">
    <property type="entry name" value="EpsG-like"/>
</dbReference>
<feature type="transmembrane region" description="Helical" evidence="1">
    <location>
        <begin position="55"/>
        <end position="74"/>
    </location>
</feature>
<proteinExistence type="predicted"/>
<feature type="transmembrane region" description="Helical" evidence="1">
    <location>
        <begin position="163"/>
        <end position="186"/>
    </location>
</feature>
<evidence type="ECO:0000313" key="2">
    <source>
        <dbReference type="EMBL" id="QBK17820.1"/>
    </source>
</evidence>
<dbReference type="EMBL" id="MK388214">
    <property type="protein sequence ID" value="QBK17820.1"/>
    <property type="molecule type" value="Genomic_DNA"/>
</dbReference>
<reference evidence="2" key="1">
    <citation type="journal article" date="2019" name="Microb. Genom.">
        <title>Genomic epidemiology of severe community-onset Acinetobacter baumannii infection.</title>
        <authorList>
            <person name="Meumann E.M."/>
            <person name="Anstey N.M."/>
            <person name="Currie B.J."/>
            <person name="Piera K.A."/>
            <person name="Kenyon J.J."/>
            <person name="Hall R.M."/>
            <person name="Davis J.S."/>
            <person name="Sarovich D.S."/>
        </authorList>
    </citation>
    <scope>NUCLEOTIDE SEQUENCE</scope>
    <source>
        <strain evidence="2">MSHR_89</strain>
    </source>
</reference>
<feature type="transmembrane region" description="Helical" evidence="1">
    <location>
        <begin position="120"/>
        <end position="151"/>
    </location>
</feature>
<feature type="transmembrane region" description="Helical" evidence="1">
    <location>
        <begin position="24"/>
        <end position="43"/>
    </location>
</feature>
<name>A0A481WWD7_ACIBA</name>
<accession>A0A481WWD7</accession>
<dbReference type="RefSeq" id="WP_032012593.1">
    <property type="nucleotide sequence ID" value="NZ_CM125920.1"/>
</dbReference>